<evidence type="ECO:0000313" key="3">
    <source>
        <dbReference type="Proteomes" id="UP000054217"/>
    </source>
</evidence>
<feature type="compositionally biased region" description="Basic and acidic residues" evidence="1">
    <location>
        <begin position="255"/>
        <end position="270"/>
    </location>
</feature>
<feature type="compositionally biased region" description="Polar residues" evidence="1">
    <location>
        <begin position="201"/>
        <end position="211"/>
    </location>
</feature>
<evidence type="ECO:0000256" key="1">
    <source>
        <dbReference type="SAM" id="MobiDB-lite"/>
    </source>
</evidence>
<accession>A0A0C3PIE0</accession>
<feature type="region of interest" description="Disordered" evidence="1">
    <location>
        <begin position="255"/>
        <end position="280"/>
    </location>
</feature>
<dbReference type="AlphaFoldDB" id="A0A0C3PIE0"/>
<dbReference type="EMBL" id="KN831959">
    <property type="protein sequence ID" value="KIO07834.1"/>
    <property type="molecule type" value="Genomic_DNA"/>
</dbReference>
<reference evidence="2 3" key="1">
    <citation type="submission" date="2014-04" db="EMBL/GenBank/DDBJ databases">
        <authorList>
            <consortium name="DOE Joint Genome Institute"/>
            <person name="Kuo A."/>
            <person name="Kohler A."/>
            <person name="Costa M.D."/>
            <person name="Nagy L.G."/>
            <person name="Floudas D."/>
            <person name="Copeland A."/>
            <person name="Barry K.W."/>
            <person name="Cichocki N."/>
            <person name="Veneault-Fourrey C."/>
            <person name="LaButti K."/>
            <person name="Lindquist E.A."/>
            <person name="Lipzen A."/>
            <person name="Lundell T."/>
            <person name="Morin E."/>
            <person name="Murat C."/>
            <person name="Sun H."/>
            <person name="Tunlid A."/>
            <person name="Henrissat B."/>
            <person name="Grigoriev I.V."/>
            <person name="Hibbett D.S."/>
            <person name="Martin F."/>
            <person name="Nordberg H.P."/>
            <person name="Cantor M.N."/>
            <person name="Hua S.X."/>
        </authorList>
    </citation>
    <scope>NUCLEOTIDE SEQUENCE [LARGE SCALE GENOMIC DNA]</scope>
    <source>
        <strain evidence="2 3">Marx 270</strain>
    </source>
</reference>
<reference evidence="3" key="2">
    <citation type="submission" date="2015-01" db="EMBL/GenBank/DDBJ databases">
        <title>Evolutionary Origins and Diversification of the Mycorrhizal Mutualists.</title>
        <authorList>
            <consortium name="DOE Joint Genome Institute"/>
            <consortium name="Mycorrhizal Genomics Consortium"/>
            <person name="Kohler A."/>
            <person name="Kuo A."/>
            <person name="Nagy L.G."/>
            <person name="Floudas D."/>
            <person name="Copeland A."/>
            <person name="Barry K.W."/>
            <person name="Cichocki N."/>
            <person name="Veneault-Fourrey C."/>
            <person name="LaButti K."/>
            <person name="Lindquist E.A."/>
            <person name="Lipzen A."/>
            <person name="Lundell T."/>
            <person name="Morin E."/>
            <person name="Murat C."/>
            <person name="Riley R."/>
            <person name="Ohm R."/>
            <person name="Sun H."/>
            <person name="Tunlid A."/>
            <person name="Henrissat B."/>
            <person name="Grigoriev I.V."/>
            <person name="Hibbett D.S."/>
            <person name="Martin F."/>
        </authorList>
    </citation>
    <scope>NUCLEOTIDE SEQUENCE [LARGE SCALE GENOMIC DNA]</scope>
    <source>
        <strain evidence="3">Marx 270</strain>
    </source>
</reference>
<feature type="compositionally biased region" description="Low complexity" evidence="1">
    <location>
        <begin position="118"/>
        <end position="132"/>
    </location>
</feature>
<gene>
    <name evidence="2" type="ORF">M404DRAFT_398681</name>
</gene>
<dbReference type="HOGENOM" id="CLU_086744_0_0_1"/>
<name>A0A0C3PIE0_PISTI</name>
<sequence length="280" mass="30285">MFYRLVAAPYHPGMVFNARVEAFPPFLCSPDSQSVDSDEQSVCSLGRESSKGIVMILITPDTTHTRSYLIQFQFQNPPISAVRVMSSLRLSSYAANRNRNPSRNLNLHSCHSCSVSTSTFIPPSQNQSPNQSLSDHGGGTHQRPRHPLTGPANLERVRARASTSTGAAVLTVTTTTTTITIDLVQRVDRVTRSPPAESGSRPLTLTPSGGTHTRRVTAPPTVLVTLPTQRLPLETTTARLNRAAAARVGIARRTGEEMRGEGGQWDDARGDFGLVSDGLD</sequence>
<protein>
    <submittedName>
        <fullName evidence="2">Uncharacterized protein</fullName>
    </submittedName>
</protein>
<organism evidence="2 3">
    <name type="scientific">Pisolithus tinctorius Marx 270</name>
    <dbReference type="NCBI Taxonomy" id="870435"/>
    <lineage>
        <taxon>Eukaryota</taxon>
        <taxon>Fungi</taxon>
        <taxon>Dikarya</taxon>
        <taxon>Basidiomycota</taxon>
        <taxon>Agaricomycotina</taxon>
        <taxon>Agaricomycetes</taxon>
        <taxon>Agaricomycetidae</taxon>
        <taxon>Boletales</taxon>
        <taxon>Sclerodermatineae</taxon>
        <taxon>Pisolithaceae</taxon>
        <taxon>Pisolithus</taxon>
    </lineage>
</organism>
<evidence type="ECO:0000313" key="2">
    <source>
        <dbReference type="EMBL" id="KIO07834.1"/>
    </source>
</evidence>
<dbReference type="OrthoDB" id="2685218at2759"/>
<proteinExistence type="predicted"/>
<feature type="region of interest" description="Disordered" evidence="1">
    <location>
        <begin position="118"/>
        <end position="150"/>
    </location>
</feature>
<feature type="region of interest" description="Disordered" evidence="1">
    <location>
        <begin position="192"/>
        <end position="215"/>
    </location>
</feature>
<dbReference type="Proteomes" id="UP000054217">
    <property type="component" value="Unassembled WGS sequence"/>
</dbReference>
<dbReference type="InParanoid" id="A0A0C3PIE0"/>
<keyword evidence="3" id="KW-1185">Reference proteome</keyword>